<gene>
    <name evidence="3" type="ORF">VSH64_31820</name>
</gene>
<dbReference type="RefSeq" id="WP_326838075.1">
    <property type="nucleotide sequence ID" value="NZ_CP142149.1"/>
</dbReference>
<feature type="compositionally biased region" description="Gly residues" evidence="1">
    <location>
        <begin position="23"/>
        <end position="32"/>
    </location>
</feature>
<organism evidence="3 4">
    <name type="scientific">Amycolatopsis rhabdoformis</name>
    <dbReference type="NCBI Taxonomy" id="1448059"/>
    <lineage>
        <taxon>Bacteria</taxon>
        <taxon>Bacillati</taxon>
        <taxon>Actinomycetota</taxon>
        <taxon>Actinomycetes</taxon>
        <taxon>Pseudonocardiales</taxon>
        <taxon>Pseudonocardiaceae</taxon>
        <taxon>Amycolatopsis</taxon>
    </lineage>
</organism>
<dbReference type="Gene3D" id="3.40.50.1820">
    <property type="entry name" value="alpha/beta hydrolase"/>
    <property type="match status" value="1"/>
</dbReference>
<evidence type="ECO:0000313" key="3">
    <source>
        <dbReference type="EMBL" id="WSE35271.1"/>
    </source>
</evidence>
<accession>A0ABZ1INP0</accession>
<dbReference type="Proteomes" id="UP001330812">
    <property type="component" value="Chromosome"/>
</dbReference>
<dbReference type="GO" id="GO:0016787">
    <property type="term" value="F:hydrolase activity"/>
    <property type="evidence" value="ECO:0007669"/>
    <property type="project" value="UniProtKB-KW"/>
</dbReference>
<feature type="region of interest" description="Disordered" evidence="1">
    <location>
        <begin position="1"/>
        <end position="71"/>
    </location>
</feature>
<dbReference type="InterPro" id="IPR029058">
    <property type="entry name" value="AB_hydrolase_fold"/>
</dbReference>
<dbReference type="SUPFAM" id="SSF53474">
    <property type="entry name" value="alpha/beta-Hydrolases"/>
    <property type="match status" value="1"/>
</dbReference>
<evidence type="ECO:0000313" key="4">
    <source>
        <dbReference type="Proteomes" id="UP001330812"/>
    </source>
</evidence>
<feature type="domain" description="Dienelactone hydrolase" evidence="2">
    <location>
        <begin position="70"/>
        <end position="167"/>
    </location>
</feature>
<reference evidence="3 4" key="1">
    <citation type="journal article" date="2015" name="Int. J. Syst. Evol. Microbiol.">
        <title>Amycolatopsis rhabdoformis sp. nov., an actinomycete isolated from a tropical forest soil.</title>
        <authorList>
            <person name="Souza W.R."/>
            <person name="Silva R.E."/>
            <person name="Goodfellow M."/>
            <person name="Busarakam K."/>
            <person name="Figueiro F.S."/>
            <person name="Ferreira D."/>
            <person name="Rodrigues-Filho E."/>
            <person name="Moraes L.A.B."/>
            <person name="Zucchi T.D."/>
        </authorList>
    </citation>
    <scope>NUCLEOTIDE SEQUENCE [LARGE SCALE GENOMIC DNA]</scope>
    <source>
        <strain evidence="3 4">NCIMB 14900</strain>
    </source>
</reference>
<keyword evidence="3" id="KW-0378">Hydrolase</keyword>
<name>A0ABZ1INP0_9PSEU</name>
<protein>
    <submittedName>
        <fullName evidence="3">Dienelactone hydrolase family protein</fullName>
    </submittedName>
</protein>
<proteinExistence type="predicted"/>
<dbReference type="EMBL" id="CP142149">
    <property type="protein sequence ID" value="WSE35271.1"/>
    <property type="molecule type" value="Genomic_DNA"/>
</dbReference>
<sequence length="172" mass="18583">MFRWGVRRSQPCDEKADGAGRQCHGGDGGAGPAGVRRVPGRTLRSRRFGGQDDRVVHGGNVTTRRDPLPRAVPAASFHGGNLATGDDGVHVVADRIRGALHVAAARDDRAFPAEQYERLEDALVAAGVRHTMATYDAEHGFAVPDNDTYDRDADERHWAAMEELFGEQLASA</sequence>
<evidence type="ECO:0000259" key="2">
    <source>
        <dbReference type="Pfam" id="PF01738"/>
    </source>
</evidence>
<evidence type="ECO:0000256" key="1">
    <source>
        <dbReference type="SAM" id="MobiDB-lite"/>
    </source>
</evidence>
<dbReference type="Pfam" id="PF01738">
    <property type="entry name" value="DLH"/>
    <property type="match status" value="1"/>
</dbReference>
<keyword evidence="4" id="KW-1185">Reference proteome</keyword>
<dbReference type="InterPro" id="IPR002925">
    <property type="entry name" value="Dienelactn_hydro"/>
</dbReference>